<dbReference type="KEGG" id="mamp:MAMA39_03870"/>
<dbReference type="RefSeq" id="WP_343251126.1">
    <property type="nucleotide sequence ID" value="NZ_HG937516.1"/>
</dbReference>
<feature type="domain" description="J" evidence="7">
    <location>
        <begin position="7"/>
        <end position="71"/>
    </location>
</feature>
<gene>
    <name evidence="8" type="ORF">MAMA39_03870</name>
</gene>
<dbReference type="InterPro" id="IPR001305">
    <property type="entry name" value="HSP_DnaJ_Cys-rich_dom"/>
</dbReference>
<organism evidence="8 9">
    <name type="scientific">Mycoplasma amphoriforme A39</name>
    <dbReference type="NCBI Taxonomy" id="572419"/>
    <lineage>
        <taxon>Bacteria</taxon>
        <taxon>Bacillati</taxon>
        <taxon>Mycoplasmatota</taxon>
        <taxon>Mollicutes</taxon>
        <taxon>Mycoplasmataceae</taxon>
        <taxon>Mycoplasma</taxon>
    </lineage>
</organism>
<keyword evidence="9" id="KW-1185">Reference proteome</keyword>
<reference evidence="8 9" key="1">
    <citation type="journal article" date="2015" name="Clin. Infect. Dis.">
        <title>Genomic Investigations unmask Mycoplasma amphoriforme, a new respiratory pathogen.</title>
        <authorList>
            <person name="Gillespie S.H."/>
            <person name="Ling C.L."/>
            <person name="Oravcova K."/>
            <person name="Pinheiro M."/>
            <person name="Wells L."/>
            <person name="Bryant J.M."/>
            <person name="McHugh T.D."/>
            <person name="Bebear C."/>
            <person name="Webster D."/>
            <person name="Harris S.R."/>
            <person name="Seth-Smith H.M."/>
            <person name="Thomson N.R."/>
        </authorList>
    </citation>
    <scope>NUCLEOTIDE SEQUENCE [LARGE SCALE GENOMIC DNA]</scope>
    <source>
        <strain evidence="8 9">A39</strain>
    </source>
</reference>
<name>A0A292IIZ5_9MOLU</name>
<dbReference type="Gene3D" id="2.10.230.10">
    <property type="entry name" value="Heat shock protein DnaJ, cysteine-rich domain"/>
    <property type="match status" value="1"/>
</dbReference>
<dbReference type="InterPro" id="IPR036869">
    <property type="entry name" value="J_dom_sf"/>
</dbReference>
<sequence>MEKKKHDYYEILGVDRDCDSYTIKKAFRKLAKKYHPDRNGARDAAERFAEINEAYEVLGNSEKRRDYDRFGHGDEEKSSDFSFASREVFSSFFDIINESQAFTQSYDQWSETKPKKKRKSKKRGHKSREITTNNDQPTKSFFDSLWNEEPNFAAGLDNSDHSQEENEFWRQCVGNPDYGYYQGEEWVWNGYFDENDQWIPNQTDPEKPIMDQNNEPQDGWPTLPVANSSDLFKLQENPTISEINSFEPSIHSFENDSQSNAFNGNVHNEINKNTEISQDEDLIIKQQSKDLLVHIEPRSDDHVSNKLFDQLVENEETKNSSATSNIQLEEVVISNLNDLNNTSITNNDVDMNHEEPISEVTVDQSSQKTSKEIVTIPVEQPLSEQQDNNPINFVLDKLNNYQTNLPDFNNSEANTLHQKDENSNEINHNNIDLANNNELTTVITKLIHENVQPDPQLEPLSENVSESLMQTLTEVVDDMIANRLPDDQVLQITKKRNLDISYEVKIPQILLFNNATRRLKYYRCIPCKTCHSTGADQNDPNAFLECFSCNNKEAMGAPCLTCKGYGKLIRVPCKKCKGKSYVKEQIVLDINLPITDRLKLKVNYPGFGHIVDEWNQGDLTINFTVIKSKLFKLDKNNVWTMALINHKITRLGGEILIPTLKQLIRVKLDPGTKPNDQLIIEGQGFPPRYDVVTKQFMPQGNLIVRVIEPKHKFKNLKHETFKAYIKEFSRLVHKELDALTVKNNHLQFEPIESSSQE</sequence>
<dbReference type="GO" id="GO:0051082">
    <property type="term" value="F:unfolded protein binding"/>
    <property type="evidence" value="ECO:0007669"/>
    <property type="project" value="InterPro"/>
</dbReference>
<dbReference type="InterPro" id="IPR036410">
    <property type="entry name" value="HSP_DnaJ_Cys-rich_dom_sf"/>
</dbReference>
<dbReference type="SUPFAM" id="SSF46565">
    <property type="entry name" value="Chaperone J-domain"/>
    <property type="match status" value="1"/>
</dbReference>
<dbReference type="InterPro" id="IPR038145">
    <property type="entry name" value="EAGR_sf"/>
</dbReference>
<dbReference type="PRINTS" id="PR00625">
    <property type="entry name" value="JDOMAIN"/>
</dbReference>
<dbReference type="InterPro" id="IPR022466">
    <property type="entry name" value="EAGR_box"/>
</dbReference>
<dbReference type="SUPFAM" id="SSF49493">
    <property type="entry name" value="HSP40/DnaJ peptide-binding domain"/>
    <property type="match status" value="1"/>
</dbReference>
<dbReference type="NCBIfam" id="TIGR03834">
    <property type="entry name" value="EAGR_box"/>
    <property type="match status" value="1"/>
</dbReference>
<feature type="compositionally biased region" description="Polar residues" evidence="6">
    <location>
        <begin position="130"/>
        <end position="139"/>
    </location>
</feature>
<evidence type="ECO:0000256" key="6">
    <source>
        <dbReference type="SAM" id="MobiDB-lite"/>
    </source>
</evidence>
<dbReference type="CDD" id="cd06257">
    <property type="entry name" value="DnaJ"/>
    <property type="match status" value="1"/>
</dbReference>
<dbReference type="Pfam" id="PF16713">
    <property type="entry name" value="EAGR_box"/>
    <property type="match status" value="1"/>
</dbReference>
<dbReference type="InterPro" id="IPR001623">
    <property type="entry name" value="DnaJ_domain"/>
</dbReference>
<dbReference type="PROSITE" id="PS50076">
    <property type="entry name" value="DNAJ_2"/>
    <property type="match status" value="1"/>
</dbReference>
<evidence type="ECO:0000259" key="7">
    <source>
        <dbReference type="PROSITE" id="PS50076"/>
    </source>
</evidence>
<evidence type="ECO:0000256" key="5">
    <source>
        <dbReference type="ARBA" id="ARBA00023186"/>
    </source>
</evidence>
<feature type="compositionally biased region" description="Basic residues" evidence="6">
    <location>
        <begin position="114"/>
        <end position="126"/>
    </location>
</feature>
<dbReference type="Pfam" id="PF01556">
    <property type="entry name" value="DnaJ_C"/>
    <property type="match status" value="1"/>
</dbReference>
<dbReference type="GO" id="GO:0042026">
    <property type="term" value="P:protein refolding"/>
    <property type="evidence" value="ECO:0007669"/>
    <property type="project" value="TreeGrafter"/>
</dbReference>
<keyword evidence="4" id="KW-0862">Zinc</keyword>
<dbReference type="Gene3D" id="2.60.260.20">
    <property type="entry name" value="Urease metallochaperone UreE, N-terminal domain"/>
    <property type="match status" value="2"/>
</dbReference>
<protein>
    <recommendedName>
        <fullName evidence="7">J domain-containing protein</fullName>
    </recommendedName>
</protein>
<proteinExistence type="predicted"/>
<keyword evidence="2" id="KW-0677">Repeat</keyword>
<evidence type="ECO:0000313" key="9">
    <source>
        <dbReference type="Proteomes" id="UP000261764"/>
    </source>
</evidence>
<evidence type="ECO:0000256" key="4">
    <source>
        <dbReference type="ARBA" id="ARBA00022833"/>
    </source>
</evidence>
<dbReference type="Gene3D" id="3.30.70.3600">
    <property type="match status" value="1"/>
</dbReference>
<dbReference type="SUPFAM" id="SSF57938">
    <property type="entry name" value="DnaJ/Hsp40 cysteine-rich domain"/>
    <property type="match status" value="1"/>
</dbReference>
<dbReference type="PROSITE" id="PS00636">
    <property type="entry name" value="DNAJ_1"/>
    <property type="match status" value="1"/>
</dbReference>
<evidence type="ECO:0000256" key="3">
    <source>
        <dbReference type="ARBA" id="ARBA00022771"/>
    </source>
</evidence>
<dbReference type="EMBL" id="HG937516">
    <property type="protein sequence ID" value="CDN40507.1"/>
    <property type="molecule type" value="Genomic_DNA"/>
</dbReference>
<keyword evidence="5" id="KW-0143">Chaperone</keyword>
<dbReference type="InterPro" id="IPR053693">
    <property type="entry name" value="DnaJ-like_chaperone"/>
</dbReference>
<dbReference type="GO" id="GO:0031072">
    <property type="term" value="F:heat shock protein binding"/>
    <property type="evidence" value="ECO:0007669"/>
    <property type="project" value="InterPro"/>
</dbReference>
<evidence type="ECO:0000256" key="1">
    <source>
        <dbReference type="ARBA" id="ARBA00022723"/>
    </source>
</evidence>
<dbReference type="Gene3D" id="1.10.287.110">
    <property type="entry name" value="DnaJ domain"/>
    <property type="match status" value="1"/>
</dbReference>
<keyword evidence="1" id="KW-0479">Metal-binding</keyword>
<dbReference type="Pfam" id="PF00226">
    <property type="entry name" value="DnaJ"/>
    <property type="match status" value="1"/>
</dbReference>
<evidence type="ECO:0000313" key="8">
    <source>
        <dbReference type="EMBL" id="CDN40507.1"/>
    </source>
</evidence>
<dbReference type="AlphaFoldDB" id="A0A292IIZ5"/>
<dbReference type="SMART" id="SM00271">
    <property type="entry name" value="DnaJ"/>
    <property type="match status" value="1"/>
</dbReference>
<accession>A0A292IIZ5</accession>
<dbReference type="GO" id="GO:0005737">
    <property type="term" value="C:cytoplasm"/>
    <property type="evidence" value="ECO:0007669"/>
    <property type="project" value="TreeGrafter"/>
</dbReference>
<dbReference type="PANTHER" id="PTHR43096:SF52">
    <property type="entry name" value="DNAJ HOMOLOG 1, MITOCHONDRIAL-RELATED"/>
    <property type="match status" value="1"/>
</dbReference>
<dbReference type="InterPro" id="IPR008971">
    <property type="entry name" value="HSP40/DnaJ_pept-bd"/>
</dbReference>
<dbReference type="PANTHER" id="PTHR43096">
    <property type="entry name" value="DNAJ HOMOLOG 1, MITOCHONDRIAL-RELATED"/>
    <property type="match status" value="1"/>
</dbReference>
<dbReference type="CDD" id="cd10719">
    <property type="entry name" value="DnaJ_zf"/>
    <property type="match status" value="1"/>
</dbReference>
<dbReference type="Proteomes" id="UP000261764">
    <property type="component" value="Chromosome I"/>
</dbReference>
<dbReference type="GO" id="GO:0008270">
    <property type="term" value="F:zinc ion binding"/>
    <property type="evidence" value="ECO:0007669"/>
    <property type="project" value="UniProtKB-KW"/>
</dbReference>
<dbReference type="InterPro" id="IPR018253">
    <property type="entry name" value="DnaJ_domain_CS"/>
</dbReference>
<dbReference type="InterPro" id="IPR002939">
    <property type="entry name" value="DnaJ_C"/>
</dbReference>
<dbReference type="NCBIfam" id="NF037946">
    <property type="entry name" value="terminal_TopJ"/>
    <property type="match status" value="1"/>
</dbReference>
<keyword evidence="3" id="KW-0863">Zinc-finger</keyword>
<evidence type="ECO:0000256" key="2">
    <source>
        <dbReference type="ARBA" id="ARBA00022737"/>
    </source>
</evidence>
<feature type="region of interest" description="Disordered" evidence="6">
    <location>
        <begin position="107"/>
        <end position="139"/>
    </location>
</feature>